<dbReference type="AlphaFoldDB" id="A0A0H4I426"/>
<gene>
    <name evidence="2" type="ORF">ABA45_16040</name>
</gene>
<dbReference type="InterPro" id="IPR050471">
    <property type="entry name" value="AB_hydrolase"/>
</dbReference>
<dbReference type="SUPFAM" id="SSF53474">
    <property type="entry name" value="alpha/beta-Hydrolases"/>
    <property type="match status" value="1"/>
</dbReference>
<organism evidence="2 3">
    <name type="scientific">Marinobacter psychrophilus</name>
    <dbReference type="NCBI Taxonomy" id="330734"/>
    <lineage>
        <taxon>Bacteria</taxon>
        <taxon>Pseudomonadati</taxon>
        <taxon>Pseudomonadota</taxon>
        <taxon>Gammaproteobacteria</taxon>
        <taxon>Pseudomonadales</taxon>
        <taxon>Marinobacteraceae</taxon>
        <taxon>Marinobacter</taxon>
    </lineage>
</organism>
<dbReference type="EMBL" id="CP011494">
    <property type="protein sequence ID" value="AKO53749.1"/>
    <property type="molecule type" value="Genomic_DNA"/>
</dbReference>
<name>A0A0H4I426_9GAMM</name>
<dbReference type="PATRIC" id="fig|330734.3.peg.3376"/>
<dbReference type="PANTHER" id="PTHR43433:SF1">
    <property type="entry name" value="BLL5160 PROTEIN"/>
    <property type="match status" value="1"/>
</dbReference>
<dbReference type="RefSeq" id="WP_048387811.1">
    <property type="nucleotide sequence ID" value="NZ_CP011494.1"/>
</dbReference>
<dbReference type="PANTHER" id="PTHR43433">
    <property type="entry name" value="HYDROLASE, ALPHA/BETA FOLD FAMILY PROTEIN"/>
    <property type="match status" value="1"/>
</dbReference>
<dbReference type="KEGG" id="mpq:ABA45_16040"/>
<protein>
    <recommendedName>
        <fullName evidence="1">AB hydrolase-1 domain-containing protein</fullName>
    </recommendedName>
</protein>
<keyword evidence="3" id="KW-1185">Reference proteome</keyword>
<dbReference type="InterPro" id="IPR029058">
    <property type="entry name" value="AB_hydrolase_fold"/>
</dbReference>
<dbReference type="Gene3D" id="3.40.50.1820">
    <property type="entry name" value="alpha/beta hydrolase"/>
    <property type="match status" value="1"/>
</dbReference>
<dbReference type="STRING" id="330734.ABA45_16040"/>
<reference evidence="2 3" key="1">
    <citation type="submission" date="2015-05" db="EMBL/GenBank/DDBJ databases">
        <title>Complete genome of Marinobacter psychrophilus strain 20041T isolated from sea-ice of the Canadian Basin.</title>
        <authorList>
            <person name="Song L."/>
            <person name="Ren L."/>
            <person name="Yu Y."/>
            <person name="Wang X."/>
        </authorList>
    </citation>
    <scope>NUCLEOTIDE SEQUENCE [LARGE SCALE GENOMIC DNA]</scope>
    <source>
        <strain evidence="2 3">20041</strain>
    </source>
</reference>
<dbReference type="Pfam" id="PF12697">
    <property type="entry name" value="Abhydrolase_6"/>
    <property type="match status" value="1"/>
</dbReference>
<proteinExistence type="predicted"/>
<dbReference type="InterPro" id="IPR000073">
    <property type="entry name" value="AB_hydrolase_1"/>
</dbReference>
<sequence length="252" mass="28505">MDWLLLRGLGRESAHWGDWPEQLRRARLQDSFHTLDLPGTGLHRHLPSPTCIAGVRQFAERASRHLPRPLGLIGLSLGGMVALDWALHRPEDCANLVLISSSSGLSSPWRRLRPAQWMPVMRMLTQADSDAREQAILGLTSNRLVSSVVAQNWQAIQRDRPVRRLDVIRQLYAASRYKPPHLLPRMPTLVLASDGDRLTDWRCSRDLAESLECRLEVHPNAGHDLPLDDPQWLIAQLDTCFPINHPFQAGTD</sequence>
<accession>A0A0H4I426</accession>
<evidence type="ECO:0000313" key="2">
    <source>
        <dbReference type="EMBL" id="AKO53749.1"/>
    </source>
</evidence>
<evidence type="ECO:0000259" key="1">
    <source>
        <dbReference type="Pfam" id="PF12697"/>
    </source>
</evidence>
<dbReference type="Proteomes" id="UP000036406">
    <property type="component" value="Chromosome"/>
</dbReference>
<feature type="domain" description="AB hydrolase-1" evidence="1">
    <location>
        <begin position="4"/>
        <end position="235"/>
    </location>
</feature>
<evidence type="ECO:0000313" key="3">
    <source>
        <dbReference type="Proteomes" id="UP000036406"/>
    </source>
</evidence>